<feature type="region of interest" description="Disordered" evidence="1">
    <location>
        <begin position="52"/>
        <end position="85"/>
    </location>
</feature>
<accession>A0A011P8H9</accession>
<gene>
    <name evidence="2" type="ORF">AW10_04243</name>
</gene>
<reference evidence="2 3" key="1">
    <citation type="submission" date="2014-02" db="EMBL/GenBank/DDBJ databases">
        <title>Expanding our view of genomic diversity in Candidatus Accumulibacter clades.</title>
        <authorList>
            <person name="Skennerton C.T."/>
            <person name="Barr J.J."/>
            <person name="Slater F.R."/>
            <person name="Bond P.L."/>
            <person name="Tyson G.W."/>
        </authorList>
    </citation>
    <scope>NUCLEOTIDE SEQUENCE [LARGE SCALE GENOMIC DNA]</scope>
    <source>
        <strain evidence="3">BA-92</strain>
    </source>
</reference>
<proteinExistence type="predicted"/>
<protein>
    <submittedName>
        <fullName evidence="2">Uncharacterized protein</fullName>
    </submittedName>
</protein>
<evidence type="ECO:0000313" key="2">
    <source>
        <dbReference type="EMBL" id="EXI73372.1"/>
    </source>
</evidence>
<dbReference type="Proteomes" id="UP000021816">
    <property type="component" value="Unassembled WGS sequence"/>
</dbReference>
<sequence length="85" mass="9324">MKTPVIDLSATMRTGSGGQFPEALLFRDECDADRWPDLDPFIAFAAPTIQPDQTFDPVKGVTTHAQTRPRRKRAGHLSTPASRSA</sequence>
<organism evidence="2 3">
    <name type="scientific">Candidatus Accumulibacter appositus</name>
    <dbReference type="NCBI Taxonomy" id="1454003"/>
    <lineage>
        <taxon>Bacteria</taxon>
        <taxon>Pseudomonadati</taxon>
        <taxon>Pseudomonadota</taxon>
        <taxon>Betaproteobacteria</taxon>
        <taxon>Candidatus Accumulibacter</taxon>
    </lineage>
</organism>
<dbReference type="PATRIC" id="fig|1454003.3.peg.4303"/>
<dbReference type="EMBL" id="JEMX01000181">
    <property type="protein sequence ID" value="EXI73372.1"/>
    <property type="molecule type" value="Genomic_DNA"/>
</dbReference>
<name>A0A011P8H9_9PROT</name>
<evidence type="ECO:0000313" key="3">
    <source>
        <dbReference type="Proteomes" id="UP000021816"/>
    </source>
</evidence>
<dbReference type="STRING" id="1454003.AW10_04243"/>
<dbReference type="AlphaFoldDB" id="A0A011P8H9"/>
<comment type="caution">
    <text evidence="2">The sequence shown here is derived from an EMBL/GenBank/DDBJ whole genome shotgun (WGS) entry which is preliminary data.</text>
</comment>
<evidence type="ECO:0000256" key="1">
    <source>
        <dbReference type="SAM" id="MobiDB-lite"/>
    </source>
</evidence>